<comment type="similarity">
    <text evidence="1 13 17">Belongs to the NAD-dependent glycerol-3-phosphate dehydrogenase family.</text>
</comment>
<comment type="subcellular location">
    <subcellularLocation>
        <location evidence="13">Cytoplasm</location>
    </subcellularLocation>
</comment>
<feature type="binding site" evidence="13">
    <location>
        <position position="259"/>
    </location>
    <ligand>
        <name>sn-glycerol 3-phosphate</name>
        <dbReference type="ChEBI" id="CHEBI:57597"/>
    </ligand>
</feature>
<keyword evidence="13" id="KW-0547">Nucleotide-binding</keyword>
<evidence type="ECO:0000256" key="12">
    <source>
        <dbReference type="ARBA" id="ARBA00080511"/>
    </source>
</evidence>
<dbReference type="GO" id="GO:0046167">
    <property type="term" value="P:glycerol-3-phosphate biosynthetic process"/>
    <property type="evidence" value="ECO:0007669"/>
    <property type="project" value="UniProtKB-UniRule"/>
</dbReference>
<keyword evidence="3 13" id="KW-0521">NADP</keyword>
<evidence type="ECO:0000256" key="10">
    <source>
        <dbReference type="ARBA" id="ARBA00066687"/>
    </source>
</evidence>
<comment type="catalytic activity">
    <reaction evidence="9">
        <text>sn-glycerol 3-phosphate + NADP(+) = dihydroxyacetone phosphate + NADPH + H(+)</text>
        <dbReference type="Rhea" id="RHEA:11096"/>
        <dbReference type="ChEBI" id="CHEBI:15378"/>
        <dbReference type="ChEBI" id="CHEBI:57597"/>
        <dbReference type="ChEBI" id="CHEBI:57642"/>
        <dbReference type="ChEBI" id="CHEBI:57783"/>
        <dbReference type="ChEBI" id="CHEBI:58349"/>
        <dbReference type="EC" id="1.1.1.94"/>
    </reaction>
    <physiologicalReaction direction="right-to-left" evidence="9">
        <dbReference type="Rhea" id="RHEA:11098"/>
    </physiologicalReaction>
</comment>
<dbReference type="GO" id="GO:0008654">
    <property type="term" value="P:phospholipid biosynthetic process"/>
    <property type="evidence" value="ECO:0007669"/>
    <property type="project" value="UniProtKB-KW"/>
</dbReference>
<feature type="binding site" evidence="13">
    <location>
        <position position="258"/>
    </location>
    <ligand>
        <name>sn-glycerol 3-phosphate</name>
        <dbReference type="ChEBI" id="CHEBI:57597"/>
    </ligand>
</feature>
<dbReference type="GO" id="GO:0141153">
    <property type="term" value="F:glycerol-3-phosphate dehydrogenase (NADP+) activity"/>
    <property type="evidence" value="ECO:0007669"/>
    <property type="project" value="RHEA"/>
</dbReference>
<feature type="binding site" evidence="13">
    <location>
        <position position="11"/>
    </location>
    <ligand>
        <name>NADPH</name>
        <dbReference type="ChEBI" id="CHEBI:57783"/>
    </ligand>
</feature>
<feature type="binding site" evidence="13">
    <location>
        <position position="260"/>
    </location>
    <ligand>
        <name>sn-glycerol 3-phosphate</name>
        <dbReference type="ChEBI" id="CHEBI:57597"/>
    </ligand>
</feature>
<feature type="binding site" evidence="13">
    <location>
        <position position="259"/>
    </location>
    <ligand>
        <name>NADPH</name>
        <dbReference type="ChEBI" id="CHEBI:57783"/>
    </ligand>
</feature>
<dbReference type="GO" id="GO:0006650">
    <property type="term" value="P:glycerophospholipid metabolic process"/>
    <property type="evidence" value="ECO:0007669"/>
    <property type="project" value="UniProtKB-UniRule"/>
</dbReference>
<comment type="function">
    <text evidence="13">Catalyzes the reduction of the glycolytic intermediate dihydroxyacetone phosphate (DHAP) to sn-glycerol 3-phosphate (G3P), the key precursor for phospholipid synthesis.</text>
</comment>
<evidence type="ECO:0000256" key="5">
    <source>
        <dbReference type="ARBA" id="ARBA00023027"/>
    </source>
</evidence>
<feature type="active site" description="Proton acceptor" evidence="13 14">
    <location>
        <position position="195"/>
    </location>
</feature>
<feature type="binding site" evidence="16">
    <location>
        <position position="144"/>
    </location>
    <ligand>
        <name>NAD(+)</name>
        <dbReference type="ChEBI" id="CHEBI:57540"/>
    </ligand>
</feature>
<dbReference type="GO" id="GO:0141152">
    <property type="term" value="F:glycerol-3-phosphate dehydrogenase (NAD+) activity"/>
    <property type="evidence" value="ECO:0007669"/>
    <property type="project" value="RHEA"/>
</dbReference>
<feature type="domain" description="Glycerol-3-phosphate dehydrogenase NAD-dependent C-terminal" evidence="19">
    <location>
        <begin position="184"/>
        <end position="324"/>
    </location>
</feature>
<feature type="binding site" evidence="15">
    <location>
        <position position="109"/>
    </location>
    <ligand>
        <name>substrate</name>
    </ligand>
</feature>
<evidence type="ECO:0000256" key="4">
    <source>
        <dbReference type="ARBA" id="ARBA00023002"/>
    </source>
</evidence>
<dbReference type="PROSITE" id="PS00957">
    <property type="entry name" value="NAD_G3PDH"/>
    <property type="match status" value="1"/>
</dbReference>
<dbReference type="NCBIfam" id="NF000940">
    <property type="entry name" value="PRK00094.1-2"/>
    <property type="match status" value="1"/>
</dbReference>
<feature type="binding site" evidence="16">
    <location>
        <position position="259"/>
    </location>
    <ligand>
        <name>NAD(+)</name>
        <dbReference type="ChEBI" id="CHEBI:57540"/>
    </ligand>
</feature>
<keyword evidence="13" id="KW-0963">Cytoplasm</keyword>
<dbReference type="GO" id="GO:0005829">
    <property type="term" value="C:cytosol"/>
    <property type="evidence" value="ECO:0007669"/>
    <property type="project" value="TreeGrafter"/>
</dbReference>
<evidence type="ECO:0000256" key="7">
    <source>
        <dbReference type="ARBA" id="ARBA00023209"/>
    </source>
</evidence>
<evidence type="ECO:0000256" key="1">
    <source>
        <dbReference type="ARBA" id="ARBA00011009"/>
    </source>
</evidence>
<dbReference type="InterPro" id="IPR006109">
    <property type="entry name" value="G3P_DH_NAD-dep_C"/>
</dbReference>
<dbReference type="HAMAP" id="MF_00394">
    <property type="entry name" value="NAD_Glyc3P_dehydrog"/>
    <property type="match status" value="1"/>
</dbReference>
<feature type="binding site" evidence="13">
    <location>
        <position position="142"/>
    </location>
    <ligand>
        <name>sn-glycerol 3-phosphate</name>
        <dbReference type="ChEBI" id="CHEBI:57597"/>
    </ligand>
</feature>
<evidence type="ECO:0000256" key="14">
    <source>
        <dbReference type="PIRSR" id="PIRSR000114-1"/>
    </source>
</evidence>
<comment type="catalytic activity">
    <reaction evidence="13">
        <text>sn-glycerol 3-phosphate + NAD(+) = dihydroxyacetone phosphate + NADH + H(+)</text>
        <dbReference type="Rhea" id="RHEA:11092"/>
        <dbReference type="ChEBI" id="CHEBI:15378"/>
        <dbReference type="ChEBI" id="CHEBI:57540"/>
        <dbReference type="ChEBI" id="CHEBI:57597"/>
        <dbReference type="ChEBI" id="CHEBI:57642"/>
        <dbReference type="ChEBI" id="CHEBI:57945"/>
        <dbReference type="EC" id="1.1.1.94"/>
    </reaction>
</comment>
<feature type="binding site" evidence="13">
    <location>
        <position position="109"/>
    </location>
    <ligand>
        <name>NADPH</name>
        <dbReference type="ChEBI" id="CHEBI:57783"/>
    </ligand>
</feature>
<evidence type="ECO:0000313" key="21">
    <source>
        <dbReference type="Proteomes" id="UP000002019"/>
    </source>
</evidence>
<evidence type="ECO:0000256" key="16">
    <source>
        <dbReference type="PIRSR" id="PIRSR000114-3"/>
    </source>
</evidence>
<evidence type="ECO:0000256" key="8">
    <source>
        <dbReference type="ARBA" id="ARBA00023264"/>
    </source>
</evidence>
<comment type="pathway">
    <text evidence="13">Membrane lipid metabolism; glycerophospholipid metabolism.</text>
</comment>
<accession>B0VHD2</accession>
<dbReference type="InterPro" id="IPR036291">
    <property type="entry name" value="NAD(P)-bd_dom_sf"/>
</dbReference>
<feature type="domain" description="Glycerol-3-phosphate dehydrogenase NAD-dependent N-terminal" evidence="18">
    <location>
        <begin position="3"/>
        <end position="163"/>
    </location>
</feature>
<keyword evidence="7 13" id="KW-0594">Phospholipid biosynthesis</keyword>
<dbReference type="EMBL" id="CU466930">
    <property type="protein sequence ID" value="CAO80747.1"/>
    <property type="molecule type" value="Genomic_DNA"/>
</dbReference>
<feature type="binding site" evidence="13">
    <location>
        <position position="195"/>
    </location>
    <ligand>
        <name>sn-glycerol 3-phosphate</name>
        <dbReference type="ChEBI" id="CHEBI:57597"/>
    </ligand>
</feature>
<dbReference type="FunFam" id="1.10.1040.10:FF:000001">
    <property type="entry name" value="Glycerol-3-phosphate dehydrogenase [NAD(P)+]"/>
    <property type="match status" value="1"/>
</dbReference>
<feature type="binding site" evidence="16">
    <location>
        <position position="83"/>
    </location>
    <ligand>
        <name>NAD(+)</name>
        <dbReference type="ChEBI" id="CHEBI:57540"/>
    </ligand>
</feature>
<keyword evidence="21" id="KW-1185">Reference proteome</keyword>
<keyword evidence="5 13" id="KW-0520">NAD</keyword>
<evidence type="ECO:0000256" key="3">
    <source>
        <dbReference type="ARBA" id="ARBA00022857"/>
    </source>
</evidence>
<keyword evidence="8 13" id="KW-1208">Phospholipid metabolism</keyword>
<feature type="binding site" evidence="13">
    <location>
        <position position="144"/>
    </location>
    <ligand>
        <name>NADPH</name>
        <dbReference type="ChEBI" id="CHEBI:57783"/>
    </ligand>
</feature>
<dbReference type="KEGG" id="caci:CLOAM0870"/>
<evidence type="ECO:0000256" key="2">
    <source>
        <dbReference type="ARBA" id="ARBA00022516"/>
    </source>
</evidence>
<keyword evidence="2 13" id="KW-0444">Lipid biosynthesis</keyword>
<dbReference type="STRING" id="459349.CLOAM0870"/>
<feature type="binding site" evidence="13">
    <location>
        <position position="283"/>
    </location>
    <ligand>
        <name>NADPH</name>
        <dbReference type="ChEBI" id="CHEBI:57783"/>
    </ligand>
</feature>
<evidence type="ECO:0000256" key="15">
    <source>
        <dbReference type="PIRSR" id="PIRSR000114-2"/>
    </source>
</evidence>
<sequence>MRIATLGGGGWGLALSSLLSENGHQILVWEYNPEYLILLKETHSNPHLLPNITLPEEICFTNDFQEIVAFSPEIIILATPSQFLRSTLQKTPVSLWNRPELLAVVNVAKGIEENTLKTLDAVIKDELPFLEEQKICALSGPSHAEEVARKIPTTVVIAGSDEDLLCYLQTVFSNSYFRVYRNLDLIGVEIGGAVKNIIAIAAGIIYGLDFGDNTIGALLTRGIVEIQRLGIALKALPETFLGLSGIGDLITTATSLHSRNRFVGVEIGKGRKLSDILAQMEMVAEGVTTTRSVYLLSRKLRIEMPIVEKVYQVLYEDKEPRKAILELMTRELKAE</sequence>
<dbReference type="Proteomes" id="UP000002019">
    <property type="component" value="Chromosome"/>
</dbReference>
<organism evidence="20 21">
    <name type="scientific">Cloacimonas acidaminovorans (strain Evry)</name>
    <dbReference type="NCBI Taxonomy" id="459349"/>
    <lineage>
        <taxon>Bacteria</taxon>
        <taxon>Pseudomonadati</taxon>
        <taxon>Candidatus Cloacimonadota</taxon>
        <taxon>Candidatus Cloacimonadia</taxon>
        <taxon>Candidatus Cloacimonadales</taxon>
        <taxon>Candidatus Cloacimonadaceae</taxon>
        <taxon>Candidatus Cloacimonas</taxon>
    </lineage>
</organism>
<evidence type="ECO:0000313" key="20">
    <source>
        <dbReference type="EMBL" id="CAO80747.1"/>
    </source>
</evidence>
<dbReference type="OrthoDB" id="9812273at2"/>
<feature type="binding site" evidence="13">
    <location>
        <position position="285"/>
    </location>
    <ligand>
        <name>NADPH</name>
        <dbReference type="ChEBI" id="CHEBI:57783"/>
    </ligand>
</feature>
<dbReference type="RefSeq" id="WP_015424605.1">
    <property type="nucleotide sequence ID" value="NC_020449.1"/>
</dbReference>
<dbReference type="Pfam" id="PF01210">
    <property type="entry name" value="NAD_Gly3P_dh_N"/>
    <property type="match status" value="1"/>
</dbReference>
<dbReference type="PANTHER" id="PTHR11728">
    <property type="entry name" value="GLYCEROL-3-PHOSPHATE DEHYDROGENASE"/>
    <property type="match status" value="1"/>
</dbReference>
<name>B0VHD2_CLOAI</name>
<dbReference type="PIRSF" id="PIRSF000114">
    <property type="entry name" value="Glycerol-3-P_dh"/>
    <property type="match status" value="1"/>
</dbReference>
<dbReference type="SUPFAM" id="SSF48179">
    <property type="entry name" value="6-phosphogluconate dehydrogenase C-terminal domain-like"/>
    <property type="match status" value="1"/>
</dbReference>
<dbReference type="InterPro" id="IPR013328">
    <property type="entry name" value="6PGD_dom2"/>
</dbReference>
<dbReference type="EC" id="1.1.1.94" evidence="10 13"/>
<dbReference type="InterPro" id="IPR011128">
    <property type="entry name" value="G3P_DH_NAD-dep_N"/>
</dbReference>
<dbReference type="PANTHER" id="PTHR11728:SF1">
    <property type="entry name" value="GLYCEROL-3-PHOSPHATE DEHYDROGENASE [NAD(+)] 2, CHLOROPLASTIC"/>
    <property type="match status" value="1"/>
</dbReference>
<dbReference type="GO" id="GO:0005975">
    <property type="term" value="P:carbohydrate metabolic process"/>
    <property type="evidence" value="ECO:0007669"/>
    <property type="project" value="InterPro"/>
</dbReference>
<dbReference type="HOGENOM" id="CLU_033449_0_2_0"/>
<dbReference type="UniPathway" id="UPA00940"/>
<dbReference type="GO" id="GO:0051287">
    <property type="term" value="F:NAD binding"/>
    <property type="evidence" value="ECO:0007669"/>
    <property type="project" value="InterPro"/>
</dbReference>
<evidence type="ECO:0000256" key="9">
    <source>
        <dbReference type="ARBA" id="ARBA00052716"/>
    </source>
</evidence>
<evidence type="ECO:0000256" key="17">
    <source>
        <dbReference type="RuleBase" id="RU000437"/>
    </source>
</evidence>
<dbReference type="FunFam" id="3.40.50.720:FF:000019">
    <property type="entry name" value="Glycerol-3-phosphate dehydrogenase [NAD(P)+]"/>
    <property type="match status" value="1"/>
</dbReference>
<dbReference type="GO" id="GO:0046168">
    <property type="term" value="P:glycerol-3-phosphate catabolic process"/>
    <property type="evidence" value="ECO:0007669"/>
    <property type="project" value="InterPro"/>
</dbReference>
<keyword evidence="4 13" id="KW-0560">Oxidoreductase</keyword>
<dbReference type="InterPro" id="IPR006168">
    <property type="entry name" value="G3P_DH_NAD-dep"/>
</dbReference>
<dbReference type="NCBIfam" id="NF000942">
    <property type="entry name" value="PRK00094.1-4"/>
    <property type="match status" value="1"/>
</dbReference>
<dbReference type="InterPro" id="IPR008927">
    <property type="entry name" value="6-PGluconate_DH-like_C_sf"/>
</dbReference>
<evidence type="ECO:0000259" key="19">
    <source>
        <dbReference type="Pfam" id="PF07479"/>
    </source>
</evidence>
<feature type="binding site" evidence="13">
    <location>
        <position position="109"/>
    </location>
    <ligand>
        <name>sn-glycerol 3-phosphate</name>
        <dbReference type="ChEBI" id="CHEBI:57597"/>
    </ligand>
</feature>
<dbReference type="AlphaFoldDB" id="B0VHD2"/>
<feature type="binding site" evidence="15">
    <location>
        <begin position="259"/>
        <end position="260"/>
    </location>
    <ligand>
        <name>substrate</name>
    </ligand>
</feature>
<dbReference type="Gene3D" id="1.10.1040.10">
    <property type="entry name" value="N-(1-d-carboxylethyl)-l-norvaline Dehydrogenase, domain 2"/>
    <property type="match status" value="1"/>
</dbReference>
<dbReference type="Gene3D" id="3.40.50.720">
    <property type="entry name" value="NAD(P)-binding Rossmann-like Domain"/>
    <property type="match status" value="1"/>
</dbReference>
<feature type="binding site" evidence="13">
    <location>
        <position position="140"/>
    </location>
    <ligand>
        <name>sn-glycerol 3-phosphate</name>
        <dbReference type="ChEBI" id="CHEBI:57597"/>
    </ligand>
</feature>
<gene>
    <name evidence="13 20" type="primary">gpsA</name>
    <name evidence="20" type="ordered locus">CLOAM0870</name>
</gene>
<dbReference type="eggNOG" id="COG0240">
    <property type="taxonomic scope" value="Bacteria"/>
</dbReference>
<keyword evidence="6 13" id="KW-0443">Lipid metabolism</keyword>
<dbReference type="Pfam" id="PF07479">
    <property type="entry name" value="NAD_Gly3P_dh_C"/>
    <property type="match status" value="1"/>
</dbReference>
<dbReference type="PRINTS" id="PR00077">
    <property type="entry name" value="GPDHDRGNASE"/>
</dbReference>
<reference evidence="20 21" key="1">
    <citation type="journal article" date="2008" name="J. Bacteriol.">
        <title>'Candidatus Cloacamonas acidaminovorans': genome sequence reconstruction provides a first glimpse of a new bacterial division.</title>
        <authorList>
            <person name="Pelletier E."/>
            <person name="Kreimeyer A."/>
            <person name="Bocs S."/>
            <person name="Rouy Z."/>
            <person name="Gyapay G."/>
            <person name="Chouari R."/>
            <person name="Riviere D."/>
            <person name="Ganesan A."/>
            <person name="Daegelen P."/>
            <person name="Sghir A."/>
            <person name="Cohen G.N."/>
            <person name="Medigue C."/>
            <person name="Weissenbach J."/>
            <person name="Le Paslier D."/>
        </authorList>
    </citation>
    <scope>NUCLEOTIDE SEQUENCE [LARGE SCALE GENOMIC DNA]</scope>
    <source>
        <strain evidence="21">Evry</strain>
    </source>
</reference>
<evidence type="ECO:0000256" key="11">
    <source>
        <dbReference type="ARBA" id="ARBA00069372"/>
    </source>
</evidence>
<evidence type="ECO:0000256" key="6">
    <source>
        <dbReference type="ARBA" id="ARBA00023098"/>
    </source>
</evidence>
<feature type="binding site" evidence="16">
    <location>
        <begin position="7"/>
        <end position="12"/>
    </location>
    <ligand>
        <name>NAD(+)</name>
        <dbReference type="ChEBI" id="CHEBI:57540"/>
    </ligand>
</feature>
<feature type="binding site" evidence="13">
    <location>
        <position position="248"/>
    </location>
    <ligand>
        <name>sn-glycerol 3-phosphate</name>
        <dbReference type="ChEBI" id="CHEBI:57597"/>
    </ligand>
</feature>
<comment type="caution">
    <text evidence="13">Lacks conserved residue(s) required for the propagation of feature annotation.</text>
</comment>
<evidence type="ECO:0000256" key="13">
    <source>
        <dbReference type="HAMAP-Rule" id="MF_00394"/>
    </source>
</evidence>
<protein>
    <recommendedName>
        <fullName evidence="11 13">Glycerol-3-phosphate dehydrogenase [NAD(P)+]</fullName>
        <ecNumber evidence="10 13">1.1.1.94</ecNumber>
    </recommendedName>
    <alternativeName>
        <fullName evidence="13">NAD(P)(+)-dependent glycerol-3-phosphate dehydrogenase</fullName>
    </alternativeName>
    <alternativeName>
        <fullName evidence="12 13">NAD(P)H-dependent dihydroxyacetone-phosphate reductase</fullName>
    </alternativeName>
</protein>
<dbReference type="SUPFAM" id="SSF51735">
    <property type="entry name" value="NAD(P)-binding Rossmann-fold domains"/>
    <property type="match status" value="1"/>
</dbReference>
<evidence type="ECO:0000259" key="18">
    <source>
        <dbReference type="Pfam" id="PF01210"/>
    </source>
</evidence>
<proteinExistence type="inferred from homology"/>